<dbReference type="Gene3D" id="3.30.450.40">
    <property type="match status" value="1"/>
</dbReference>
<feature type="domain" description="ANTAR" evidence="6">
    <location>
        <begin position="149"/>
        <end position="210"/>
    </location>
</feature>
<dbReference type="SUPFAM" id="SSF55781">
    <property type="entry name" value="GAF domain-like"/>
    <property type="match status" value="1"/>
</dbReference>
<evidence type="ECO:0000313" key="7">
    <source>
        <dbReference type="EMBL" id="GAA3694013.1"/>
    </source>
</evidence>
<protein>
    <submittedName>
        <fullName evidence="7">GAF and ANTAR domain-containing protein</fullName>
    </submittedName>
</protein>
<dbReference type="PIRSF" id="PIRSF036625">
    <property type="entry name" value="GAF_ANTAR"/>
    <property type="match status" value="1"/>
</dbReference>
<keyword evidence="8" id="KW-1185">Reference proteome</keyword>
<feature type="region of interest" description="Disordered" evidence="5">
    <location>
        <begin position="235"/>
        <end position="255"/>
    </location>
</feature>
<evidence type="ECO:0000256" key="2">
    <source>
        <dbReference type="ARBA" id="ARBA00022777"/>
    </source>
</evidence>
<gene>
    <name evidence="7" type="ORF">GCM10022204_07200</name>
</gene>
<dbReference type="InterPro" id="IPR003018">
    <property type="entry name" value="GAF"/>
</dbReference>
<reference evidence="8" key="1">
    <citation type="journal article" date="2019" name="Int. J. Syst. Evol. Microbiol.">
        <title>The Global Catalogue of Microorganisms (GCM) 10K type strain sequencing project: providing services to taxonomists for standard genome sequencing and annotation.</title>
        <authorList>
            <consortium name="The Broad Institute Genomics Platform"/>
            <consortium name="The Broad Institute Genome Sequencing Center for Infectious Disease"/>
            <person name="Wu L."/>
            <person name="Ma J."/>
        </authorList>
    </citation>
    <scope>NUCLEOTIDE SEQUENCE [LARGE SCALE GENOMIC DNA]</scope>
    <source>
        <strain evidence="8">JCM 16548</strain>
    </source>
</reference>
<comment type="caution">
    <text evidence="7">The sequence shown here is derived from an EMBL/GenBank/DDBJ whole genome shotgun (WGS) entry which is preliminary data.</text>
</comment>
<dbReference type="InterPro" id="IPR036388">
    <property type="entry name" value="WH-like_DNA-bd_sf"/>
</dbReference>
<keyword evidence="2" id="KW-0418">Kinase</keyword>
<evidence type="ECO:0000256" key="3">
    <source>
        <dbReference type="ARBA" id="ARBA00023015"/>
    </source>
</evidence>
<dbReference type="InterPro" id="IPR005561">
    <property type="entry name" value="ANTAR"/>
</dbReference>
<name>A0ABP7CNU5_9ACTN</name>
<evidence type="ECO:0000256" key="4">
    <source>
        <dbReference type="ARBA" id="ARBA00023163"/>
    </source>
</evidence>
<dbReference type="InterPro" id="IPR012074">
    <property type="entry name" value="GAF_ANTAR"/>
</dbReference>
<evidence type="ECO:0000313" key="8">
    <source>
        <dbReference type="Proteomes" id="UP001500051"/>
    </source>
</evidence>
<dbReference type="InterPro" id="IPR011006">
    <property type="entry name" value="CheY-like_superfamily"/>
</dbReference>
<sequence>MAAAAREMHAPTTTSEVLNRLVHVAVRAVPGTEFAGVSVADRSGVHTLASTGPVVDELDRAQYELNEGPCLDAMRQGGAVAVADMRVEGRWPRFARRAVGQGVLSQLGIEIYRDRSGVGGLNLYASSPFAFDEGTRHAAEVFVVHAALALDKVRTTSDLTTALQHRQTIGQAVGITMQRYGIDEHAAFDYLARISQNSNIKLRDVARRVVDDLTGAVRSGHPCRPAGTLVRRVTVDAPHPPPAAESGPAPRRPAR</sequence>
<dbReference type="InterPro" id="IPR029016">
    <property type="entry name" value="GAF-like_dom_sf"/>
</dbReference>
<dbReference type="PROSITE" id="PS50921">
    <property type="entry name" value="ANTAR"/>
    <property type="match status" value="1"/>
</dbReference>
<dbReference type="Gene3D" id="1.10.10.10">
    <property type="entry name" value="Winged helix-like DNA-binding domain superfamily/Winged helix DNA-binding domain"/>
    <property type="match status" value="1"/>
</dbReference>
<dbReference type="Proteomes" id="UP001500051">
    <property type="component" value="Unassembled WGS sequence"/>
</dbReference>
<evidence type="ECO:0000256" key="1">
    <source>
        <dbReference type="ARBA" id="ARBA00022679"/>
    </source>
</evidence>
<keyword evidence="3" id="KW-0805">Transcription regulation</keyword>
<keyword evidence="4" id="KW-0804">Transcription</keyword>
<dbReference type="SUPFAM" id="SSF52172">
    <property type="entry name" value="CheY-like"/>
    <property type="match status" value="1"/>
</dbReference>
<evidence type="ECO:0000256" key="5">
    <source>
        <dbReference type="SAM" id="MobiDB-lite"/>
    </source>
</evidence>
<accession>A0ABP7CNU5</accession>
<dbReference type="EMBL" id="BAAAYX010000002">
    <property type="protein sequence ID" value="GAA3694013.1"/>
    <property type="molecule type" value="Genomic_DNA"/>
</dbReference>
<organism evidence="7 8">
    <name type="scientific">Microlunatus aurantiacus</name>
    <dbReference type="NCBI Taxonomy" id="446786"/>
    <lineage>
        <taxon>Bacteria</taxon>
        <taxon>Bacillati</taxon>
        <taxon>Actinomycetota</taxon>
        <taxon>Actinomycetes</taxon>
        <taxon>Propionibacteriales</taxon>
        <taxon>Propionibacteriaceae</taxon>
        <taxon>Microlunatus</taxon>
    </lineage>
</organism>
<dbReference type="SMART" id="SM01012">
    <property type="entry name" value="ANTAR"/>
    <property type="match status" value="1"/>
</dbReference>
<dbReference type="Pfam" id="PF03861">
    <property type="entry name" value="ANTAR"/>
    <property type="match status" value="1"/>
</dbReference>
<evidence type="ECO:0000259" key="6">
    <source>
        <dbReference type="PROSITE" id="PS50921"/>
    </source>
</evidence>
<proteinExistence type="predicted"/>
<dbReference type="Pfam" id="PF13185">
    <property type="entry name" value="GAF_2"/>
    <property type="match status" value="1"/>
</dbReference>
<keyword evidence="1" id="KW-0808">Transferase</keyword>